<keyword evidence="3" id="KW-1185">Reference proteome</keyword>
<feature type="region of interest" description="Disordered" evidence="1">
    <location>
        <begin position="111"/>
        <end position="135"/>
    </location>
</feature>
<dbReference type="GeneID" id="19957708"/>
<dbReference type="OMA" id="NTMAWAA"/>
<name>T0PVT0_SAPDV</name>
<dbReference type="Gene3D" id="1.25.40.20">
    <property type="entry name" value="Ankyrin repeat-containing domain"/>
    <property type="match status" value="2"/>
</dbReference>
<protein>
    <submittedName>
        <fullName evidence="2">Uncharacterized protein</fullName>
    </submittedName>
</protein>
<dbReference type="Proteomes" id="UP000030762">
    <property type="component" value="Unassembled WGS sequence"/>
</dbReference>
<proteinExistence type="predicted"/>
<dbReference type="STRING" id="1156394.T0PVT0"/>
<dbReference type="PANTHER" id="PTHR46586">
    <property type="entry name" value="ANKYRIN REPEAT-CONTAINING PROTEIN"/>
    <property type="match status" value="1"/>
</dbReference>
<evidence type="ECO:0000313" key="2">
    <source>
        <dbReference type="EMBL" id="EQC25135.1"/>
    </source>
</evidence>
<dbReference type="RefSeq" id="XP_008621436.1">
    <property type="nucleotide sequence ID" value="XM_008623214.1"/>
</dbReference>
<accession>T0PVT0</accession>
<evidence type="ECO:0000313" key="3">
    <source>
        <dbReference type="Proteomes" id="UP000030762"/>
    </source>
</evidence>
<dbReference type="OrthoDB" id="548461at2759"/>
<dbReference type="SUPFAM" id="SSF48403">
    <property type="entry name" value="Ankyrin repeat"/>
    <property type="match status" value="1"/>
</dbReference>
<dbReference type="PANTHER" id="PTHR46586:SF3">
    <property type="entry name" value="ANKYRIN REPEAT-CONTAINING PROTEIN"/>
    <property type="match status" value="1"/>
</dbReference>
<dbReference type="InterPro" id="IPR052050">
    <property type="entry name" value="SecEffector_AnkRepeat"/>
</dbReference>
<dbReference type="EMBL" id="JH767304">
    <property type="protein sequence ID" value="EQC25135.1"/>
    <property type="molecule type" value="Genomic_DNA"/>
</dbReference>
<organism evidence="2 3">
    <name type="scientific">Saprolegnia diclina (strain VS20)</name>
    <dbReference type="NCBI Taxonomy" id="1156394"/>
    <lineage>
        <taxon>Eukaryota</taxon>
        <taxon>Sar</taxon>
        <taxon>Stramenopiles</taxon>
        <taxon>Oomycota</taxon>
        <taxon>Saprolegniomycetes</taxon>
        <taxon>Saprolegniales</taxon>
        <taxon>Saprolegniaceae</taxon>
        <taxon>Saprolegnia</taxon>
    </lineage>
</organism>
<dbReference type="AlphaFoldDB" id="T0PVT0"/>
<evidence type="ECO:0000256" key="1">
    <source>
        <dbReference type="SAM" id="MobiDB-lite"/>
    </source>
</evidence>
<gene>
    <name evidence="2" type="ORF">SDRG_16981</name>
</gene>
<dbReference type="InParanoid" id="T0PVT0"/>
<sequence length="580" mass="64454">MTDLLARIDGLDDPLCTLIFDFAGPLSLYLLGRGEWEGDFRHRDDVIEAVYADAYAMNWEGDLAMLPEGGPRRWRDRTSRSFESISTPEMYARYQALTHSPATCPFGFRNAYDDDTPPRHNTDDGEDDAAVDGDRDVLTIPPDTLDEVGLRNCWGDAIVPFLDRPIALAHAAAYGGHATLLYALEKDYGVDLARLSKTPDGKTYLLDHAAGRGYIDVVMFLTRAGNKFCTTDAMDDAIAHGHYKTVWWLHCARDEGCSTAGLDKAYYNRRDSHAHAAILAFLVQERGIHFSEKTFAMAAAVGDMRFLRACHANGVACTTKTMDAAARNGQLEVLEFLHAYRTEGCSDAALTYAAALGDLPTVQFLRTHYPNTGNLVNAMTTAARRGRLEVVAWLHALVPVGTAGSKLMDAAVRHGHLEVVTFLQAHRPSEGPSLRAFEAALCMMDEALYFFLMESRPDLVTPATLDCVASYGRKKLIWDLYARGVRSPNTMAWAAHWGKIKWMRKLHDVYHEAYTDAATDRAASQGHTDVIDFLLHEAGVDFTYQGIYLAAYNREWAALAHLVTRDVSKHNLVDSHRRGL</sequence>
<dbReference type="VEuPathDB" id="FungiDB:SDRG_16981"/>
<reference evidence="2 3" key="1">
    <citation type="submission" date="2012-04" db="EMBL/GenBank/DDBJ databases">
        <title>The Genome Sequence of Saprolegnia declina VS20.</title>
        <authorList>
            <consortium name="The Broad Institute Genome Sequencing Platform"/>
            <person name="Russ C."/>
            <person name="Nusbaum C."/>
            <person name="Tyler B."/>
            <person name="van West P."/>
            <person name="Dieguez-Uribeondo J."/>
            <person name="de Bruijn I."/>
            <person name="Tripathy S."/>
            <person name="Jiang R."/>
            <person name="Young S.K."/>
            <person name="Zeng Q."/>
            <person name="Gargeya S."/>
            <person name="Fitzgerald M."/>
            <person name="Haas B."/>
            <person name="Abouelleil A."/>
            <person name="Alvarado L."/>
            <person name="Arachchi H.M."/>
            <person name="Berlin A."/>
            <person name="Chapman S.B."/>
            <person name="Goldberg J."/>
            <person name="Griggs A."/>
            <person name="Gujja S."/>
            <person name="Hansen M."/>
            <person name="Howarth C."/>
            <person name="Imamovic A."/>
            <person name="Larimer J."/>
            <person name="McCowen C."/>
            <person name="Montmayeur A."/>
            <person name="Murphy C."/>
            <person name="Neiman D."/>
            <person name="Pearson M."/>
            <person name="Priest M."/>
            <person name="Roberts A."/>
            <person name="Saif S."/>
            <person name="Shea T."/>
            <person name="Sisk P."/>
            <person name="Sykes S."/>
            <person name="Wortman J."/>
            <person name="Nusbaum C."/>
            <person name="Birren B."/>
        </authorList>
    </citation>
    <scope>NUCLEOTIDE SEQUENCE [LARGE SCALE GENOMIC DNA]</scope>
    <source>
        <strain evidence="2 3">VS20</strain>
    </source>
</reference>
<dbReference type="InterPro" id="IPR036770">
    <property type="entry name" value="Ankyrin_rpt-contain_sf"/>
</dbReference>